<feature type="compositionally biased region" description="Polar residues" evidence="1">
    <location>
        <begin position="39"/>
        <end position="51"/>
    </location>
</feature>
<feature type="region of interest" description="Disordered" evidence="1">
    <location>
        <begin position="106"/>
        <end position="128"/>
    </location>
</feature>
<feature type="region of interest" description="Disordered" evidence="1">
    <location>
        <begin position="1"/>
        <end position="20"/>
    </location>
</feature>
<protein>
    <submittedName>
        <fullName evidence="2">Uncharacterized protein</fullName>
    </submittedName>
</protein>
<comment type="caution">
    <text evidence="2">The sequence shown here is derived from an EMBL/GenBank/DDBJ whole genome shotgun (WGS) entry which is preliminary data.</text>
</comment>
<feature type="region of interest" description="Disordered" evidence="1">
    <location>
        <begin position="561"/>
        <end position="580"/>
    </location>
</feature>
<feature type="region of interest" description="Disordered" evidence="1">
    <location>
        <begin position="585"/>
        <end position="638"/>
    </location>
</feature>
<accession>A0A9N9YHX0</accession>
<dbReference type="AlphaFoldDB" id="A0A9N9YHX0"/>
<name>A0A9N9YHX0_9HYPO</name>
<organism evidence="2 3">
    <name type="scientific">Clonostachys rhizophaga</name>
    <dbReference type="NCBI Taxonomy" id="160324"/>
    <lineage>
        <taxon>Eukaryota</taxon>
        <taxon>Fungi</taxon>
        <taxon>Dikarya</taxon>
        <taxon>Ascomycota</taxon>
        <taxon>Pezizomycotina</taxon>
        <taxon>Sordariomycetes</taxon>
        <taxon>Hypocreomycetidae</taxon>
        <taxon>Hypocreales</taxon>
        <taxon>Bionectriaceae</taxon>
        <taxon>Clonostachys</taxon>
    </lineage>
</organism>
<dbReference type="Proteomes" id="UP000696573">
    <property type="component" value="Unassembled WGS sequence"/>
</dbReference>
<gene>
    <name evidence="2" type="ORF">CRHIZ90672A_00010076</name>
</gene>
<proteinExistence type="predicted"/>
<evidence type="ECO:0000313" key="2">
    <source>
        <dbReference type="EMBL" id="CAH0018036.1"/>
    </source>
</evidence>
<reference evidence="2" key="1">
    <citation type="submission" date="2021-10" db="EMBL/GenBank/DDBJ databases">
        <authorList>
            <person name="Piombo E."/>
        </authorList>
    </citation>
    <scope>NUCLEOTIDE SEQUENCE</scope>
</reference>
<feature type="region of interest" description="Disordered" evidence="1">
    <location>
        <begin position="359"/>
        <end position="385"/>
    </location>
</feature>
<feature type="compositionally biased region" description="Basic residues" evidence="1">
    <location>
        <begin position="604"/>
        <end position="615"/>
    </location>
</feature>
<evidence type="ECO:0000313" key="3">
    <source>
        <dbReference type="Proteomes" id="UP000696573"/>
    </source>
</evidence>
<feature type="compositionally biased region" description="Basic and acidic residues" evidence="1">
    <location>
        <begin position="107"/>
        <end position="116"/>
    </location>
</feature>
<keyword evidence="3" id="KW-1185">Reference proteome</keyword>
<feature type="region of interest" description="Disordered" evidence="1">
    <location>
        <begin position="39"/>
        <end position="89"/>
    </location>
</feature>
<dbReference type="EMBL" id="CABFNQ020000528">
    <property type="protein sequence ID" value="CAH0018036.1"/>
    <property type="molecule type" value="Genomic_DNA"/>
</dbReference>
<sequence>MNWTEGALARHSRRRGWNEDAARQKQYFAKARAHQCQRSVLTNTSEGTNRSFVPDHIPQTPKSALANSKITSISQTSAQKSRRRTQRLSNECRKMALETFVSPFSEMGRKRGRDSPINKSLSPNALSPDIESKRRKLLEKRDWTGIEVQKPLIVDFSHPRPENLFSHQRKGAYRGHASAYKADDPMKIRIGAHNLEWSNNNNSLITPSLTSEFLPSLQDWESFGPCTPVHVPSSPSHDSFGMSTSPSVQANILQPYCHVQGASYNAGFLHGQDMNYNSLDGCCGAEEPKYKVQSTPAEFHHPQPSRGERPRLFDLRSPEPQQSGSMIVELGGPVPYQHSDEEEEWRNWLHTASPVLSSSRDSTRVQPESPVTLVEEFEESENKKASMTQIEWEQDSQHGNLGAGTEKVSTVNPTEVHATSQDLMLPSVCDLLVAPAFQAFDDFVGVEEAPQMSYVDLLEEATGNLTEADDEEIWKKFIFDNDSDLTESTVGEVQTDTATELIDNQSSCHPAYVQSTPNGDTDITSFGKSVSDNPGGFEWSSNETSSSNLLENCLIEDKPQLYEEGPLSGNPEQDDFKFHHPRPFIGRLASKTNATPKPRDSPLKRTRGRPKKKRDAQRPDIRAMPNFDGDPIDDPIDE</sequence>
<evidence type="ECO:0000256" key="1">
    <source>
        <dbReference type="SAM" id="MobiDB-lite"/>
    </source>
</evidence>
<dbReference type="OrthoDB" id="5426563at2759"/>
<feature type="compositionally biased region" description="Polar residues" evidence="1">
    <location>
        <begin position="60"/>
        <end position="79"/>
    </location>
</feature>